<name>Q8KBN5_CHLTE</name>
<organism evidence="3 4">
    <name type="scientific">Chlorobaculum tepidum (strain ATCC 49652 / DSM 12025 / NBRC 103806 / TLS)</name>
    <name type="common">Chlorobium tepidum</name>
    <dbReference type="NCBI Taxonomy" id="194439"/>
    <lineage>
        <taxon>Bacteria</taxon>
        <taxon>Pseudomonadati</taxon>
        <taxon>Chlorobiota</taxon>
        <taxon>Chlorobiia</taxon>
        <taxon>Chlorobiales</taxon>
        <taxon>Chlorobiaceae</taxon>
        <taxon>Chlorobaculum</taxon>
    </lineage>
</organism>
<dbReference type="OrthoDB" id="1652165at2"/>
<protein>
    <recommendedName>
        <fullName evidence="2">Ice-binding protein C-terminal domain-containing protein</fullName>
    </recommendedName>
</protein>
<dbReference type="InterPro" id="IPR013424">
    <property type="entry name" value="Ice-binding_C"/>
</dbReference>
<dbReference type="EnsemblBacteria" id="AAM72972">
    <property type="protein sequence ID" value="AAM72972"/>
    <property type="gene ID" value="CT1750"/>
</dbReference>
<evidence type="ECO:0000313" key="4">
    <source>
        <dbReference type="Proteomes" id="UP000001007"/>
    </source>
</evidence>
<keyword evidence="1" id="KW-0732">Signal</keyword>
<evidence type="ECO:0000256" key="1">
    <source>
        <dbReference type="SAM" id="SignalP"/>
    </source>
</evidence>
<dbReference type="KEGG" id="cte:CT1750"/>
<feature type="chain" id="PRO_5004312164" description="Ice-binding protein C-terminal domain-containing protein" evidence="1">
    <location>
        <begin position="23"/>
        <end position="217"/>
    </location>
</feature>
<proteinExistence type="predicted"/>
<feature type="domain" description="Ice-binding protein C-terminal" evidence="2">
    <location>
        <begin position="185"/>
        <end position="202"/>
    </location>
</feature>
<sequence length="217" mass="22925">MKAKATAIGILFTALAWTGANAAVISHNDITGTNPGLQNPYTTGITSDYSDDITASGIGRVGLTGKTADDRYNASGWSTGALDTGKYFTFTLDANDGYAINFSSFEYRAQRSNTGPTSFAFRSSIDGFTTNIGSPTATGATIDLTAPQFQHLTNPIEFRLYGYDSGSGNGTFSVNDYTFNGTVEAVPEPGTLALVGVGSLLMLGHARHTRKRMDIMA</sequence>
<dbReference type="HOGENOM" id="CLU_1193742_0_0_10"/>
<dbReference type="EMBL" id="AE006470">
    <property type="protein sequence ID" value="AAM72972.1"/>
    <property type="molecule type" value="Genomic_DNA"/>
</dbReference>
<gene>
    <name evidence="3" type="ordered locus">CT1750</name>
</gene>
<dbReference type="Pfam" id="PF07589">
    <property type="entry name" value="PEP-CTERM"/>
    <property type="match status" value="1"/>
</dbReference>
<dbReference type="AlphaFoldDB" id="Q8KBN5"/>
<dbReference type="STRING" id="194439.CT1750"/>
<keyword evidence="4" id="KW-1185">Reference proteome</keyword>
<dbReference type="RefSeq" id="WP_010933411.1">
    <property type="nucleotide sequence ID" value="NC_002932.3"/>
</dbReference>
<evidence type="ECO:0000259" key="2">
    <source>
        <dbReference type="Pfam" id="PF07589"/>
    </source>
</evidence>
<reference evidence="3 4" key="1">
    <citation type="journal article" date="2002" name="Proc. Natl. Acad. Sci. U.S.A.">
        <title>The complete genome sequence of Chlorobium tepidum TLS, a photosynthetic, anaerobic, green-sulfur bacterium.</title>
        <authorList>
            <person name="Eisen J.A."/>
            <person name="Nelson K.E."/>
            <person name="Paulsen I.T."/>
            <person name="Heidelberg J.F."/>
            <person name="Wu M."/>
            <person name="Dodson R.J."/>
            <person name="Deboy R."/>
            <person name="Gwinn M.L."/>
            <person name="Nelson W.C."/>
            <person name="Haft D.H."/>
            <person name="Hickey E.K."/>
            <person name="Peterson J.D."/>
            <person name="Durkin A.S."/>
            <person name="Kolonay J.L."/>
            <person name="Yang F."/>
            <person name="Holt I."/>
            <person name="Umayam L.A."/>
            <person name="Mason T."/>
            <person name="Brenner M."/>
            <person name="Shea T.P."/>
            <person name="Parksey D."/>
            <person name="Nierman W.C."/>
            <person name="Feldblyum T.V."/>
            <person name="Hansen C.L."/>
            <person name="Craven M.B."/>
            <person name="Radune D."/>
            <person name="Vamathevan J."/>
            <person name="Khouri H."/>
            <person name="White O."/>
            <person name="Gruber T.M."/>
            <person name="Ketchum K.A."/>
            <person name="Venter J.C."/>
            <person name="Tettelin H."/>
            <person name="Bryant D.A."/>
            <person name="Fraser C.M."/>
        </authorList>
    </citation>
    <scope>NUCLEOTIDE SEQUENCE [LARGE SCALE GENOMIC DNA]</scope>
    <source>
        <strain evidence="4">ATCC 49652 / DSM 12025 / NBRC 103806 / TLS</strain>
    </source>
</reference>
<dbReference type="Proteomes" id="UP000001007">
    <property type="component" value="Chromosome"/>
</dbReference>
<accession>Q8KBN5</accession>
<evidence type="ECO:0000313" key="3">
    <source>
        <dbReference type="EMBL" id="AAM72972.1"/>
    </source>
</evidence>
<feature type="signal peptide" evidence="1">
    <location>
        <begin position="1"/>
        <end position="22"/>
    </location>
</feature>
<dbReference type="NCBIfam" id="TIGR02595">
    <property type="entry name" value="PEP_CTERM"/>
    <property type="match status" value="1"/>
</dbReference>